<dbReference type="AlphaFoldDB" id="A0A9D1KMT7"/>
<sequence length="78" mass="8409">VGPDLDVLVHVLDGSGELLSGDESVPLSPGALVWLPRRSERAFVAGDQGLRYLTVHRRRQSLVIDTSRLRSSGDATDA</sequence>
<organism evidence="1 2">
    <name type="scientific">Candidatus Avipropionibacterium avicola</name>
    <dbReference type="NCBI Taxonomy" id="2840701"/>
    <lineage>
        <taxon>Bacteria</taxon>
        <taxon>Bacillati</taxon>
        <taxon>Actinomycetota</taxon>
        <taxon>Actinomycetes</taxon>
        <taxon>Propionibacteriales</taxon>
        <taxon>Propionibacteriaceae</taxon>
        <taxon>Propionibacteriaceae incertae sedis</taxon>
        <taxon>Candidatus Avipropionibacterium</taxon>
    </lineage>
</organism>
<feature type="non-terminal residue" evidence="1">
    <location>
        <position position="1"/>
    </location>
</feature>
<name>A0A9D1KMT7_9ACTN</name>
<reference evidence="1" key="2">
    <citation type="journal article" date="2021" name="PeerJ">
        <title>Extensive microbial diversity within the chicken gut microbiome revealed by metagenomics and culture.</title>
        <authorList>
            <person name="Gilroy R."/>
            <person name="Ravi A."/>
            <person name="Getino M."/>
            <person name="Pursley I."/>
            <person name="Horton D.L."/>
            <person name="Alikhan N.F."/>
            <person name="Baker D."/>
            <person name="Gharbi K."/>
            <person name="Hall N."/>
            <person name="Watson M."/>
            <person name="Adriaenssens E.M."/>
            <person name="Foster-Nyarko E."/>
            <person name="Jarju S."/>
            <person name="Secka A."/>
            <person name="Antonio M."/>
            <person name="Oren A."/>
            <person name="Chaudhuri R.R."/>
            <person name="La Ragione R."/>
            <person name="Hildebrand F."/>
            <person name="Pallen M.J."/>
        </authorList>
    </citation>
    <scope>NUCLEOTIDE SEQUENCE</scope>
    <source>
        <strain evidence="1">ChiGjej1B1-24693</strain>
    </source>
</reference>
<comment type="caution">
    <text evidence="1">The sequence shown here is derived from an EMBL/GenBank/DDBJ whole genome shotgun (WGS) entry which is preliminary data.</text>
</comment>
<dbReference type="InterPro" id="IPR014710">
    <property type="entry name" value="RmlC-like_jellyroll"/>
</dbReference>
<dbReference type="SUPFAM" id="SSF51182">
    <property type="entry name" value="RmlC-like cupins"/>
    <property type="match status" value="1"/>
</dbReference>
<dbReference type="InterPro" id="IPR011051">
    <property type="entry name" value="RmlC_Cupin_sf"/>
</dbReference>
<accession>A0A9D1KMT7</accession>
<proteinExistence type="predicted"/>
<protein>
    <recommendedName>
        <fullName evidence="3">Cupin</fullName>
    </recommendedName>
</protein>
<evidence type="ECO:0000313" key="2">
    <source>
        <dbReference type="Proteomes" id="UP000886842"/>
    </source>
</evidence>
<reference evidence="1" key="1">
    <citation type="submission" date="2020-10" db="EMBL/GenBank/DDBJ databases">
        <authorList>
            <person name="Gilroy R."/>
        </authorList>
    </citation>
    <scope>NUCLEOTIDE SEQUENCE</scope>
    <source>
        <strain evidence="1">ChiGjej1B1-24693</strain>
    </source>
</reference>
<gene>
    <name evidence="1" type="ORF">IAA98_09665</name>
</gene>
<dbReference type="EMBL" id="DVLP01000286">
    <property type="protein sequence ID" value="HIT75841.1"/>
    <property type="molecule type" value="Genomic_DNA"/>
</dbReference>
<dbReference type="Gene3D" id="2.60.120.10">
    <property type="entry name" value="Jelly Rolls"/>
    <property type="match status" value="1"/>
</dbReference>
<dbReference type="Proteomes" id="UP000886842">
    <property type="component" value="Unassembled WGS sequence"/>
</dbReference>
<evidence type="ECO:0000313" key="1">
    <source>
        <dbReference type="EMBL" id="HIT75841.1"/>
    </source>
</evidence>
<evidence type="ECO:0008006" key="3">
    <source>
        <dbReference type="Google" id="ProtNLM"/>
    </source>
</evidence>